<feature type="domain" description="Histidine kinase" evidence="9">
    <location>
        <begin position="196"/>
        <end position="410"/>
    </location>
</feature>
<dbReference type="EC" id="2.7.13.3" evidence="2"/>
<dbReference type="Gene3D" id="1.10.287.130">
    <property type="match status" value="1"/>
</dbReference>
<dbReference type="InterPro" id="IPR005467">
    <property type="entry name" value="His_kinase_dom"/>
</dbReference>
<evidence type="ECO:0000256" key="2">
    <source>
        <dbReference type="ARBA" id="ARBA00012438"/>
    </source>
</evidence>
<dbReference type="PRINTS" id="PR00344">
    <property type="entry name" value="BCTRLSENSOR"/>
</dbReference>
<dbReference type="STRING" id="1391654.AKJ09_11344"/>
<organism evidence="10 11">
    <name type="scientific">Labilithrix luteola</name>
    <dbReference type="NCBI Taxonomy" id="1391654"/>
    <lineage>
        <taxon>Bacteria</taxon>
        <taxon>Pseudomonadati</taxon>
        <taxon>Myxococcota</taxon>
        <taxon>Polyangia</taxon>
        <taxon>Polyangiales</taxon>
        <taxon>Labilitrichaceae</taxon>
        <taxon>Labilithrix</taxon>
    </lineage>
</organism>
<evidence type="ECO:0000256" key="7">
    <source>
        <dbReference type="ARBA" id="ARBA00022840"/>
    </source>
</evidence>
<dbReference type="InterPro" id="IPR036097">
    <property type="entry name" value="HisK_dim/P_sf"/>
</dbReference>
<dbReference type="InterPro" id="IPR004358">
    <property type="entry name" value="Sig_transdc_His_kin-like_C"/>
</dbReference>
<dbReference type="SUPFAM" id="SSF47384">
    <property type="entry name" value="Homodimeric domain of signal transducing histidine kinase"/>
    <property type="match status" value="1"/>
</dbReference>
<dbReference type="SMART" id="SM00388">
    <property type="entry name" value="HisKA"/>
    <property type="match status" value="1"/>
</dbReference>
<keyword evidence="5" id="KW-0547">Nucleotide-binding</keyword>
<dbReference type="EMBL" id="CP012333">
    <property type="protein sequence ID" value="AKV04681.1"/>
    <property type="molecule type" value="Genomic_DNA"/>
</dbReference>
<evidence type="ECO:0000256" key="4">
    <source>
        <dbReference type="ARBA" id="ARBA00022679"/>
    </source>
</evidence>
<comment type="catalytic activity">
    <reaction evidence="1">
        <text>ATP + protein L-histidine = ADP + protein N-phospho-L-histidine.</text>
        <dbReference type="EC" id="2.7.13.3"/>
    </reaction>
</comment>
<dbReference type="RefSeq" id="WP_169928693.1">
    <property type="nucleotide sequence ID" value="NZ_CP012333.1"/>
</dbReference>
<dbReference type="AlphaFoldDB" id="A0A0K1QFY1"/>
<proteinExistence type="predicted"/>
<dbReference type="Pfam" id="PF02518">
    <property type="entry name" value="HATPase_c"/>
    <property type="match status" value="1"/>
</dbReference>
<evidence type="ECO:0000313" key="11">
    <source>
        <dbReference type="Proteomes" id="UP000064967"/>
    </source>
</evidence>
<dbReference type="PANTHER" id="PTHR43065">
    <property type="entry name" value="SENSOR HISTIDINE KINASE"/>
    <property type="match status" value="1"/>
</dbReference>
<dbReference type="CDD" id="cd00082">
    <property type="entry name" value="HisKA"/>
    <property type="match status" value="1"/>
</dbReference>
<keyword evidence="11" id="KW-1185">Reference proteome</keyword>
<evidence type="ECO:0000256" key="1">
    <source>
        <dbReference type="ARBA" id="ARBA00000085"/>
    </source>
</evidence>
<evidence type="ECO:0000256" key="3">
    <source>
        <dbReference type="ARBA" id="ARBA00022553"/>
    </source>
</evidence>
<keyword evidence="7" id="KW-0067">ATP-binding</keyword>
<dbReference type="GO" id="GO:0005524">
    <property type="term" value="F:ATP binding"/>
    <property type="evidence" value="ECO:0007669"/>
    <property type="project" value="UniProtKB-KW"/>
</dbReference>
<evidence type="ECO:0000259" key="9">
    <source>
        <dbReference type="PROSITE" id="PS50109"/>
    </source>
</evidence>
<gene>
    <name evidence="10" type="ORF">AKJ09_11344</name>
</gene>
<dbReference type="InterPro" id="IPR036890">
    <property type="entry name" value="HATPase_C_sf"/>
</dbReference>
<keyword evidence="4" id="KW-0808">Transferase</keyword>
<evidence type="ECO:0000256" key="6">
    <source>
        <dbReference type="ARBA" id="ARBA00022777"/>
    </source>
</evidence>
<dbReference type="InterPro" id="IPR003661">
    <property type="entry name" value="HisK_dim/P_dom"/>
</dbReference>
<dbReference type="KEGG" id="llu:AKJ09_11344"/>
<protein>
    <recommendedName>
        <fullName evidence="2">histidine kinase</fullName>
        <ecNumber evidence="2">2.7.13.3</ecNumber>
    </recommendedName>
</protein>
<keyword evidence="6 10" id="KW-0418">Kinase</keyword>
<evidence type="ECO:0000313" key="10">
    <source>
        <dbReference type="EMBL" id="AKV04681.1"/>
    </source>
</evidence>
<dbReference type="Proteomes" id="UP000064967">
    <property type="component" value="Chromosome"/>
</dbReference>
<sequence length="411" mass="44138">MSSVPISRETLVSAASATDVEAAWLDRLLLAACEMPVAEGEVAVVAFLVRAVGEIFPTFGVGACLVTPPPRSSSSPDATLPSPGEQRLFKYVPDGEEHRALGVDPTRMFPGFAYERVLEVEPHGTTLHISSDDARVEEHDTPMMHVVRRAALALERGLGLARAHAKATADARELRVLNSHMVQAEKLASLGQIAAGVVHELNNPLTSIVAYTDWLIRKAGPTGDPDSLERLRRIGESSSRILRFTRDLVAYARPSSEVPVPVSIRHVIEQALAFCEHVIAQHGADVERVFGDDVPTVRGMPEQLVQVFVNLFTNACHAMPADGGVLAVSTQLNEERTHVIVFVDDNGHGIATDHLQAIFAPFFTTKVDGRGTGLGLSIVKNIVDNHGAEIRAERSASGGARFVLAFPTAGA</sequence>
<name>A0A0K1QFY1_9BACT</name>
<dbReference type="PANTHER" id="PTHR43065:SF10">
    <property type="entry name" value="PEROXIDE STRESS-ACTIVATED HISTIDINE KINASE MAK3"/>
    <property type="match status" value="1"/>
</dbReference>
<dbReference type="GO" id="GO:0000155">
    <property type="term" value="F:phosphorelay sensor kinase activity"/>
    <property type="evidence" value="ECO:0007669"/>
    <property type="project" value="InterPro"/>
</dbReference>
<dbReference type="Gene3D" id="3.30.565.10">
    <property type="entry name" value="Histidine kinase-like ATPase, C-terminal domain"/>
    <property type="match status" value="1"/>
</dbReference>
<accession>A0A0K1QFY1</accession>
<dbReference type="SMART" id="SM00387">
    <property type="entry name" value="HATPase_c"/>
    <property type="match status" value="1"/>
</dbReference>
<dbReference type="PROSITE" id="PS50109">
    <property type="entry name" value="HIS_KIN"/>
    <property type="match status" value="1"/>
</dbReference>
<evidence type="ECO:0000256" key="5">
    <source>
        <dbReference type="ARBA" id="ARBA00022741"/>
    </source>
</evidence>
<dbReference type="SUPFAM" id="SSF55874">
    <property type="entry name" value="ATPase domain of HSP90 chaperone/DNA topoisomerase II/histidine kinase"/>
    <property type="match status" value="1"/>
</dbReference>
<reference evidence="10 11" key="1">
    <citation type="submission" date="2015-08" db="EMBL/GenBank/DDBJ databases">
        <authorList>
            <person name="Babu N.S."/>
            <person name="Beckwith C.J."/>
            <person name="Beseler K.G."/>
            <person name="Brison A."/>
            <person name="Carone J.V."/>
            <person name="Caskin T.P."/>
            <person name="Diamond M."/>
            <person name="Durham M.E."/>
            <person name="Foxe J.M."/>
            <person name="Go M."/>
            <person name="Henderson B.A."/>
            <person name="Jones I.B."/>
            <person name="McGettigan J.A."/>
            <person name="Micheletti S.J."/>
            <person name="Nasrallah M.E."/>
            <person name="Ortiz D."/>
            <person name="Piller C.R."/>
            <person name="Privatt S.R."/>
            <person name="Schneider S.L."/>
            <person name="Sharp S."/>
            <person name="Smith T.C."/>
            <person name="Stanton J.D."/>
            <person name="Ullery H.E."/>
            <person name="Wilson R.J."/>
            <person name="Serrano M.G."/>
            <person name="Buck G."/>
            <person name="Lee V."/>
            <person name="Wang Y."/>
            <person name="Carvalho R."/>
            <person name="Voegtly L."/>
            <person name="Shi R."/>
            <person name="Duckworth R."/>
            <person name="Johnson A."/>
            <person name="Loviza R."/>
            <person name="Walstead R."/>
            <person name="Shah Z."/>
            <person name="Kiflezghi M."/>
            <person name="Wade K."/>
            <person name="Ball S.L."/>
            <person name="Bradley K.W."/>
            <person name="Asai D.J."/>
            <person name="Bowman C.A."/>
            <person name="Russell D.A."/>
            <person name="Pope W.H."/>
            <person name="Jacobs-Sera D."/>
            <person name="Hendrix R.W."/>
            <person name="Hatfull G.F."/>
        </authorList>
    </citation>
    <scope>NUCLEOTIDE SEQUENCE [LARGE SCALE GENOMIC DNA]</scope>
    <source>
        <strain evidence="10 11">DSM 27648</strain>
    </source>
</reference>
<evidence type="ECO:0000256" key="8">
    <source>
        <dbReference type="ARBA" id="ARBA00023012"/>
    </source>
</evidence>
<keyword evidence="3" id="KW-0597">Phosphoprotein</keyword>
<keyword evidence="8" id="KW-0902">Two-component regulatory system</keyword>
<dbReference type="Pfam" id="PF00512">
    <property type="entry name" value="HisKA"/>
    <property type="match status" value="1"/>
</dbReference>
<dbReference type="InterPro" id="IPR003594">
    <property type="entry name" value="HATPase_dom"/>
</dbReference>